<dbReference type="CDD" id="cd03392">
    <property type="entry name" value="PAP2_like_2"/>
    <property type="match status" value="1"/>
</dbReference>
<comment type="caution">
    <text evidence="3">The sequence shown here is derived from an EMBL/GenBank/DDBJ whole genome shotgun (WGS) entry which is preliminary data.</text>
</comment>
<dbReference type="InterPro" id="IPR036938">
    <property type="entry name" value="PAP2/HPO_sf"/>
</dbReference>
<dbReference type="EMBL" id="QFPN01000002">
    <property type="protein sequence ID" value="PZQ18175.1"/>
    <property type="molecule type" value="Genomic_DNA"/>
</dbReference>
<reference evidence="3 4" key="1">
    <citation type="submission" date="2017-08" db="EMBL/GenBank/DDBJ databases">
        <title>Infants hospitalized years apart are colonized by the same room-sourced microbial strains.</title>
        <authorList>
            <person name="Brooks B."/>
            <person name="Olm M.R."/>
            <person name="Firek B.A."/>
            <person name="Baker R."/>
            <person name="Thomas B.C."/>
            <person name="Morowitz M.J."/>
            <person name="Banfield J.F."/>
        </authorList>
    </citation>
    <scope>NUCLEOTIDE SEQUENCE [LARGE SCALE GENOMIC DNA]</scope>
    <source>
        <strain evidence="3">S2_005_003_R2_43</strain>
    </source>
</reference>
<dbReference type="Proteomes" id="UP000249577">
    <property type="component" value="Unassembled WGS sequence"/>
</dbReference>
<evidence type="ECO:0000313" key="4">
    <source>
        <dbReference type="Proteomes" id="UP000249577"/>
    </source>
</evidence>
<evidence type="ECO:0000256" key="1">
    <source>
        <dbReference type="SAM" id="Phobius"/>
    </source>
</evidence>
<feature type="transmembrane region" description="Helical" evidence="1">
    <location>
        <begin position="155"/>
        <end position="176"/>
    </location>
</feature>
<dbReference type="PANTHER" id="PTHR14969">
    <property type="entry name" value="SPHINGOSINE-1-PHOSPHATE PHOSPHOHYDROLASE"/>
    <property type="match status" value="1"/>
</dbReference>
<feature type="transmembrane region" description="Helical" evidence="1">
    <location>
        <begin position="125"/>
        <end position="143"/>
    </location>
</feature>
<dbReference type="SUPFAM" id="SSF48317">
    <property type="entry name" value="Acid phosphatase/Vanadium-dependent haloperoxidase"/>
    <property type="match status" value="1"/>
</dbReference>
<dbReference type="SMART" id="SM00014">
    <property type="entry name" value="acidPPc"/>
    <property type="match status" value="1"/>
</dbReference>
<feature type="transmembrane region" description="Helical" evidence="1">
    <location>
        <begin position="182"/>
        <end position="203"/>
    </location>
</feature>
<sequence length="214" mass="22910">MTCAALAFVFVKIAGEMAEGETTNFDERILLALRDPADLKKPIGPGWLETAMIDLTSFGGVPALTLITVLVVLYLVIAKRYANAALVAGAISGGAVLTSVLKLGFARPRPEVVDHLVTVQSMSFPSGHAMASAVTYLTLGALLARTERRPAVRGYIFAVAGFLTLLIGVSRVFLGVHYPTDVLAGWSLGAAWALLCWLVARWLRPTDNETMRPV</sequence>
<keyword evidence="1" id="KW-0812">Transmembrane</keyword>
<keyword evidence="1" id="KW-0472">Membrane</keyword>
<evidence type="ECO:0000313" key="3">
    <source>
        <dbReference type="EMBL" id="PZQ18175.1"/>
    </source>
</evidence>
<dbReference type="InterPro" id="IPR000326">
    <property type="entry name" value="PAP2/HPO"/>
</dbReference>
<dbReference type="Pfam" id="PF01569">
    <property type="entry name" value="PAP2"/>
    <property type="match status" value="1"/>
</dbReference>
<organism evidence="3 4">
    <name type="scientific">Ancylobacter novellus</name>
    <name type="common">Thiobacillus novellus</name>
    <dbReference type="NCBI Taxonomy" id="921"/>
    <lineage>
        <taxon>Bacteria</taxon>
        <taxon>Pseudomonadati</taxon>
        <taxon>Pseudomonadota</taxon>
        <taxon>Alphaproteobacteria</taxon>
        <taxon>Hyphomicrobiales</taxon>
        <taxon>Xanthobacteraceae</taxon>
        <taxon>Ancylobacter</taxon>
    </lineage>
</organism>
<keyword evidence="1" id="KW-1133">Transmembrane helix</keyword>
<feature type="transmembrane region" description="Helical" evidence="1">
    <location>
        <begin position="55"/>
        <end position="77"/>
    </location>
</feature>
<evidence type="ECO:0000259" key="2">
    <source>
        <dbReference type="SMART" id="SM00014"/>
    </source>
</evidence>
<feature type="transmembrane region" description="Helical" evidence="1">
    <location>
        <begin position="84"/>
        <end position="105"/>
    </location>
</feature>
<dbReference type="PANTHER" id="PTHR14969:SF13">
    <property type="entry name" value="AT30094P"/>
    <property type="match status" value="1"/>
</dbReference>
<accession>A0A2W5KTL6</accession>
<dbReference type="Gene3D" id="1.20.144.10">
    <property type="entry name" value="Phosphatidic acid phosphatase type 2/haloperoxidase"/>
    <property type="match status" value="2"/>
</dbReference>
<proteinExistence type="predicted"/>
<gene>
    <name evidence="3" type="ORF">DI565_03290</name>
</gene>
<name>A0A2W5KTL6_ANCNO</name>
<protein>
    <submittedName>
        <fullName evidence="3">Acid phosphatase</fullName>
    </submittedName>
</protein>
<feature type="domain" description="Phosphatidic acid phosphatase type 2/haloperoxidase" evidence="2">
    <location>
        <begin position="83"/>
        <end position="197"/>
    </location>
</feature>
<dbReference type="AlphaFoldDB" id="A0A2W5KTL6"/>